<protein>
    <submittedName>
        <fullName evidence="1">Uncharacterized protein</fullName>
    </submittedName>
</protein>
<proteinExistence type="predicted"/>
<evidence type="ECO:0000313" key="2">
    <source>
        <dbReference type="Proteomes" id="UP000095607"/>
    </source>
</evidence>
<accession>A0ABN4SQH3</accession>
<evidence type="ECO:0000313" key="1">
    <source>
        <dbReference type="EMBL" id="AOV05732.1"/>
    </source>
</evidence>
<name>A0ABN4SQH3_9BURK</name>
<organism evidence="1 2">
    <name type="scientific">Delftia tsuruhatensis</name>
    <dbReference type="NCBI Taxonomy" id="180282"/>
    <lineage>
        <taxon>Bacteria</taxon>
        <taxon>Pseudomonadati</taxon>
        <taxon>Pseudomonadota</taxon>
        <taxon>Betaproteobacteria</taxon>
        <taxon>Burkholderiales</taxon>
        <taxon>Comamonadaceae</taxon>
        <taxon>Delftia</taxon>
    </lineage>
</organism>
<keyword evidence="2" id="KW-1185">Reference proteome</keyword>
<dbReference type="EMBL" id="CP017420">
    <property type="protein sequence ID" value="AOV05732.1"/>
    <property type="molecule type" value="Genomic_DNA"/>
</dbReference>
<gene>
    <name evidence="1" type="ORF">BI380_32680</name>
</gene>
<reference evidence="1 2" key="1">
    <citation type="submission" date="2016-09" db="EMBL/GenBank/DDBJ databases">
        <title>Complete genome sequence of Deltia acidovorans CM13 isolated from murine proximal colonic tissue.</title>
        <authorList>
            <person name="Saffarian A."/>
        </authorList>
    </citation>
    <scope>NUCLEOTIDE SEQUENCE [LARGE SCALE GENOMIC DNA]</scope>
    <source>
        <strain evidence="1 2">CM13</strain>
    </source>
</reference>
<sequence length="80" mass="9718">MKFSLDVRFLVPTMRHYILFFAFFRSWRMMSASMVNRLMLRLLGELKNMEIACSQVERLQPVWRRNSLDLEENEIQLTMT</sequence>
<dbReference type="Proteomes" id="UP000095607">
    <property type="component" value="Chromosome"/>
</dbReference>